<evidence type="ECO:0000259" key="2">
    <source>
        <dbReference type="Pfam" id="PF05193"/>
    </source>
</evidence>
<feature type="domain" description="Peptidase M16 C-terminal" evidence="2">
    <location>
        <begin position="4"/>
        <end position="83"/>
    </location>
</feature>
<evidence type="ECO:0000313" key="3">
    <source>
        <dbReference type="EMBL" id="MST34869.1"/>
    </source>
</evidence>
<dbReference type="InterPro" id="IPR007863">
    <property type="entry name" value="Peptidase_M16_C"/>
</dbReference>
<dbReference type="Proteomes" id="UP000437736">
    <property type="component" value="Unassembled WGS sequence"/>
</dbReference>
<dbReference type="SUPFAM" id="SSF63411">
    <property type="entry name" value="LuxS/MPP-like metallohydrolase"/>
    <property type="match status" value="1"/>
</dbReference>
<organism evidence="3 4">
    <name type="scientific">Acidiferrimicrobium australe</name>
    <dbReference type="NCBI Taxonomy" id="2664430"/>
    <lineage>
        <taxon>Bacteria</taxon>
        <taxon>Bacillati</taxon>
        <taxon>Actinomycetota</taxon>
        <taxon>Acidimicrobiia</taxon>
        <taxon>Acidimicrobiales</taxon>
        <taxon>Acidimicrobiaceae</taxon>
        <taxon>Acidiferrimicrobium</taxon>
    </lineage>
</organism>
<proteinExistence type="inferred from homology"/>
<dbReference type="Gene3D" id="3.30.830.10">
    <property type="entry name" value="Metalloenzyme, LuxS/M16 peptidase-like"/>
    <property type="match status" value="1"/>
</dbReference>
<name>A0ABW9QZH2_9ACTN</name>
<protein>
    <recommendedName>
        <fullName evidence="2">Peptidase M16 C-terminal domain-containing protein</fullName>
    </recommendedName>
</protein>
<reference evidence="3 4" key="1">
    <citation type="submission" date="2019-11" db="EMBL/GenBank/DDBJ databases">
        <title>Acidiferrimicrobium australis gen. nov., sp. nov., an acidophilic and obligately heterotrophic, member of the Actinobacteria that catalyses dissimilatory oxido- reduction of iron isolated from metal-rich acidic water in Chile.</title>
        <authorList>
            <person name="Gonzalez D."/>
            <person name="Huber K."/>
            <person name="Hedrich S."/>
            <person name="Rojas-Villalobos C."/>
            <person name="Quatrini R."/>
            <person name="Dinamarca M.A."/>
            <person name="Schwarz A."/>
            <person name="Canales C."/>
            <person name="Nancucheo I."/>
        </authorList>
    </citation>
    <scope>NUCLEOTIDE SEQUENCE [LARGE SCALE GENOMIC DNA]</scope>
    <source>
        <strain evidence="3 4">USS-CCA1</strain>
    </source>
</reference>
<dbReference type="InterPro" id="IPR011249">
    <property type="entry name" value="Metalloenz_LuxS/M16"/>
</dbReference>
<dbReference type="InterPro" id="IPR050361">
    <property type="entry name" value="MPP/UQCRC_Complex"/>
</dbReference>
<evidence type="ECO:0000256" key="1">
    <source>
        <dbReference type="ARBA" id="ARBA00007261"/>
    </source>
</evidence>
<dbReference type="EMBL" id="WJHE01001267">
    <property type="protein sequence ID" value="MST34869.1"/>
    <property type="molecule type" value="Genomic_DNA"/>
</dbReference>
<evidence type="ECO:0000313" key="4">
    <source>
        <dbReference type="Proteomes" id="UP000437736"/>
    </source>
</evidence>
<comment type="similarity">
    <text evidence="1">Belongs to the peptidase M16 family.</text>
</comment>
<dbReference type="PANTHER" id="PTHR11851">
    <property type="entry name" value="METALLOPROTEASE"/>
    <property type="match status" value="1"/>
</dbReference>
<dbReference type="Pfam" id="PF05193">
    <property type="entry name" value="Peptidase_M16_C"/>
    <property type="match status" value="1"/>
</dbReference>
<keyword evidence="4" id="KW-1185">Reference proteome</keyword>
<sequence>MESILDHILGSGMSSRLFQTVREERGLAYSVYSYRQAYEHAGALVVYAGTAPDKAREVLGLVHDELDRMAADGITAAELEGARGHLRGSLVLGLEDSGSRMSRVGHALLTHGRVPSVEELEERFAAVTLDDVAELAAEVLGGPRSVAVVGPFPDEEIAKR</sequence>
<dbReference type="PANTHER" id="PTHR11851:SF49">
    <property type="entry name" value="MITOCHONDRIAL-PROCESSING PEPTIDASE SUBUNIT ALPHA"/>
    <property type="match status" value="1"/>
</dbReference>
<accession>A0ABW9QZH2</accession>
<comment type="caution">
    <text evidence="3">The sequence shown here is derived from an EMBL/GenBank/DDBJ whole genome shotgun (WGS) entry which is preliminary data.</text>
</comment>
<gene>
    <name evidence="3" type="ORF">GHK86_19350</name>
</gene>